<protein>
    <submittedName>
        <fullName evidence="2">Uncharacterized protein</fullName>
    </submittedName>
</protein>
<evidence type="ECO:0000313" key="3">
    <source>
        <dbReference type="Proteomes" id="UP001320420"/>
    </source>
</evidence>
<organism evidence="2 3">
    <name type="scientific">Diatrype stigma</name>
    <dbReference type="NCBI Taxonomy" id="117547"/>
    <lineage>
        <taxon>Eukaryota</taxon>
        <taxon>Fungi</taxon>
        <taxon>Dikarya</taxon>
        <taxon>Ascomycota</taxon>
        <taxon>Pezizomycotina</taxon>
        <taxon>Sordariomycetes</taxon>
        <taxon>Xylariomycetidae</taxon>
        <taxon>Xylariales</taxon>
        <taxon>Diatrypaceae</taxon>
        <taxon>Diatrype</taxon>
    </lineage>
</organism>
<proteinExistence type="predicted"/>
<evidence type="ECO:0000313" key="2">
    <source>
        <dbReference type="EMBL" id="KAK7739825.1"/>
    </source>
</evidence>
<dbReference type="Proteomes" id="UP001320420">
    <property type="component" value="Unassembled WGS sequence"/>
</dbReference>
<sequence length="133" mass="14894">MGQLGWLERLKRLEPSPQLGKVKGRLVLKTNNLRTLNYPCYRATHNPLIQDTGCPKEVTSIREANLLTFSGSLSSAYSNPGDDNPDDDAELQQALAESRSLQYNRGRAGESSTYVDNATTFRHQVDPSTYRYS</sequence>
<comment type="caution">
    <text evidence="2">The sequence shown here is derived from an EMBL/GenBank/DDBJ whole genome shotgun (WGS) entry which is preliminary data.</text>
</comment>
<reference evidence="2 3" key="1">
    <citation type="submission" date="2024-02" db="EMBL/GenBank/DDBJ databases">
        <title>De novo assembly and annotation of 12 fungi associated with fruit tree decline syndrome in Ontario, Canada.</title>
        <authorList>
            <person name="Sulman M."/>
            <person name="Ellouze W."/>
            <person name="Ilyukhin E."/>
        </authorList>
    </citation>
    <scope>NUCLEOTIDE SEQUENCE [LARGE SCALE GENOMIC DNA]</scope>
    <source>
        <strain evidence="2 3">M11/M66-122</strain>
    </source>
</reference>
<evidence type="ECO:0000256" key="1">
    <source>
        <dbReference type="SAM" id="MobiDB-lite"/>
    </source>
</evidence>
<keyword evidence="3" id="KW-1185">Reference proteome</keyword>
<accession>A0AAN9YFU2</accession>
<name>A0AAN9YFU2_9PEZI</name>
<dbReference type="EMBL" id="JAKJXP020000176">
    <property type="protein sequence ID" value="KAK7739825.1"/>
    <property type="molecule type" value="Genomic_DNA"/>
</dbReference>
<feature type="region of interest" description="Disordered" evidence="1">
    <location>
        <begin position="99"/>
        <end position="120"/>
    </location>
</feature>
<gene>
    <name evidence="2" type="ORF">SLS62_011194</name>
</gene>
<feature type="compositionally biased region" description="Polar residues" evidence="1">
    <location>
        <begin position="110"/>
        <end position="120"/>
    </location>
</feature>
<dbReference type="AlphaFoldDB" id="A0AAN9YFU2"/>